<evidence type="ECO:0008006" key="3">
    <source>
        <dbReference type="Google" id="ProtNLM"/>
    </source>
</evidence>
<dbReference type="CDD" id="cd00267">
    <property type="entry name" value="ABC_ATPase"/>
    <property type="match status" value="1"/>
</dbReference>
<evidence type="ECO:0000256" key="1">
    <source>
        <dbReference type="SAM" id="Coils"/>
    </source>
</evidence>
<feature type="coiled-coil region" evidence="1">
    <location>
        <begin position="72"/>
        <end position="191"/>
    </location>
</feature>
<feature type="coiled-coil region" evidence="1">
    <location>
        <begin position="1"/>
        <end position="28"/>
    </location>
</feature>
<accession>A0A0F9J9S4</accession>
<sequence length="385" mass="44977">LRQQKERIKMMEQESDRHKIQLESAKRRVIEYDQTTATEIEQLRKKLNRMQTIDVEGQQELHEELIENIVTLGEAESQLEKLLEEHKDTTTNLNQAKKELTHLEDEKCPYCKQKYADTGKKIRETKKVIEDSNNNLQQLNKSITETETLVMDGRADQKEIEDQITVQKDELDALEGRKSEYERRLVELEQNVNPYLEPLDELEEVSLESIDYDKINSLTERVEHMKFLYKLLTKKDSFVRKVLLNKNLPFLNQRLQKYLTDLGLLHQVEFTHEMTANITQFGRQMDFGNLSAGQRARVNIALSFAFRDVLQNLHERINICMLDEVLDVGLDGPGVTAAARMLKRKARAEKLSLYIISHRDEIDSAFDYTMIVQLSNGFSTIMEEK</sequence>
<protein>
    <recommendedName>
        <fullName evidence="3">RecF/RecN/SMC N-terminal domain-containing protein</fullName>
    </recommendedName>
</protein>
<comment type="caution">
    <text evidence="2">The sequence shown here is derived from an EMBL/GenBank/DDBJ whole genome shotgun (WGS) entry which is preliminary data.</text>
</comment>
<dbReference type="AlphaFoldDB" id="A0A0F9J9S4"/>
<gene>
    <name evidence="2" type="ORF">LCGC14_1482570</name>
</gene>
<organism evidence="2">
    <name type="scientific">marine sediment metagenome</name>
    <dbReference type="NCBI Taxonomy" id="412755"/>
    <lineage>
        <taxon>unclassified sequences</taxon>
        <taxon>metagenomes</taxon>
        <taxon>ecological metagenomes</taxon>
    </lineage>
</organism>
<dbReference type="Gene3D" id="3.40.50.300">
    <property type="entry name" value="P-loop containing nucleotide triphosphate hydrolases"/>
    <property type="match status" value="1"/>
</dbReference>
<dbReference type="EMBL" id="LAZR01010561">
    <property type="protein sequence ID" value="KKM66293.1"/>
    <property type="molecule type" value="Genomic_DNA"/>
</dbReference>
<dbReference type="PANTHER" id="PTHR32114">
    <property type="entry name" value="ABC TRANSPORTER ABCH.3"/>
    <property type="match status" value="1"/>
</dbReference>
<dbReference type="InterPro" id="IPR027417">
    <property type="entry name" value="P-loop_NTPase"/>
</dbReference>
<reference evidence="2" key="1">
    <citation type="journal article" date="2015" name="Nature">
        <title>Complex archaea that bridge the gap between prokaryotes and eukaryotes.</title>
        <authorList>
            <person name="Spang A."/>
            <person name="Saw J.H."/>
            <person name="Jorgensen S.L."/>
            <person name="Zaremba-Niedzwiedzka K."/>
            <person name="Martijn J."/>
            <person name="Lind A.E."/>
            <person name="van Eijk R."/>
            <person name="Schleper C."/>
            <person name="Guy L."/>
            <person name="Ettema T.J."/>
        </authorList>
    </citation>
    <scope>NUCLEOTIDE SEQUENCE</scope>
</reference>
<dbReference type="SUPFAM" id="SSF52540">
    <property type="entry name" value="P-loop containing nucleoside triphosphate hydrolases"/>
    <property type="match status" value="1"/>
</dbReference>
<keyword evidence="1" id="KW-0175">Coiled coil</keyword>
<dbReference type="PANTHER" id="PTHR32114:SF2">
    <property type="entry name" value="ABC TRANSPORTER ABCH.3"/>
    <property type="match status" value="1"/>
</dbReference>
<proteinExistence type="predicted"/>
<feature type="non-terminal residue" evidence="2">
    <location>
        <position position="1"/>
    </location>
</feature>
<evidence type="ECO:0000313" key="2">
    <source>
        <dbReference type="EMBL" id="KKM66293.1"/>
    </source>
</evidence>
<name>A0A0F9J9S4_9ZZZZ</name>